<feature type="compositionally biased region" description="Basic and acidic residues" evidence="1">
    <location>
        <begin position="286"/>
        <end position="305"/>
    </location>
</feature>
<evidence type="ECO:0000313" key="2">
    <source>
        <dbReference type="EMBL" id="SFQ27677.1"/>
    </source>
</evidence>
<gene>
    <name evidence="2" type="ORF">SAMN05421853_103182</name>
</gene>
<reference evidence="3" key="1">
    <citation type="submission" date="2016-10" db="EMBL/GenBank/DDBJ databases">
        <authorList>
            <person name="Varghese N."/>
            <person name="Submissions S."/>
        </authorList>
    </citation>
    <scope>NUCLEOTIDE SEQUENCE [LARGE SCALE GENOMIC DNA]</scope>
    <source>
        <strain evidence="3">JCM 10271</strain>
    </source>
</reference>
<dbReference type="EMBL" id="FOXV01000003">
    <property type="protein sequence ID" value="SFQ27677.1"/>
    <property type="molecule type" value="Genomic_DNA"/>
</dbReference>
<keyword evidence="3" id="KW-1185">Reference proteome</keyword>
<proteinExistence type="predicted"/>
<feature type="region of interest" description="Disordered" evidence="1">
    <location>
        <begin position="269"/>
        <end position="305"/>
    </location>
</feature>
<dbReference type="STRING" id="93684.SAMN05421853_103182"/>
<dbReference type="RefSeq" id="WP_093009898.1">
    <property type="nucleotide sequence ID" value="NZ_FOXV01000003.1"/>
</dbReference>
<dbReference type="AlphaFoldDB" id="A0A1I5X7P8"/>
<accession>A0A1I5X7P8</accession>
<evidence type="ECO:0008006" key="4">
    <source>
        <dbReference type="Google" id="ProtNLM"/>
    </source>
</evidence>
<organism evidence="2 3">
    <name type="scientific">Roseivivax halotolerans</name>
    <dbReference type="NCBI Taxonomy" id="93684"/>
    <lineage>
        <taxon>Bacteria</taxon>
        <taxon>Pseudomonadati</taxon>
        <taxon>Pseudomonadota</taxon>
        <taxon>Alphaproteobacteria</taxon>
        <taxon>Rhodobacterales</taxon>
        <taxon>Roseobacteraceae</taxon>
        <taxon>Roseivivax</taxon>
    </lineage>
</organism>
<evidence type="ECO:0000313" key="3">
    <source>
        <dbReference type="Proteomes" id="UP000243106"/>
    </source>
</evidence>
<sequence length="305" mass="33559">MKIVLHLGAHRSASTTFQRYARAEASALQGRNIGFWGPCRTRKGLFHGIAEGGRDRDRGRVRLAAERVASCGIETLLVSDENMIGTMRRNIRTAELYPDIGQRLARFGAAFGPVTRAVLQVRSLEMYWASAMAVSVSRGMGLPYPETLIDLSVRARGWRGVIEDAAAALPETELVVTTFENFAARPDRLMALATDWSDAPRDRARLWINRSPSRSELAETLAARGVPACALGPGQGRWTPFTQGQAMALRETYQDDLFWLRAGAGGLARYEEDPNGREPAIGRPPSSEKRGRYDDGQDRRLAGSG</sequence>
<dbReference type="Proteomes" id="UP000243106">
    <property type="component" value="Unassembled WGS sequence"/>
</dbReference>
<name>A0A1I5X7P8_9RHOB</name>
<evidence type="ECO:0000256" key="1">
    <source>
        <dbReference type="SAM" id="MobiDB-lite"/>
    </source>
</evidence>
<protein>
    <recommendedName>
        <fullName evidence="4">Sulfotransferase family protein</fullName>
    </recommendedName>
</protein>